<evidence type="ECO:0000256" key="8">
    <source>
        <dbReference type="ARBA" id="ARBA00023125"/>
    </source>
</evidence>
<keyword evidence="9 15" id="KW-0233">DNA recombination</keyword>
<dbReference type="PROSITE" id="PS51192">
    <property type="entry name" value="HELICASE_ATP_BIND_1"/>
    <property type="match status" value="1"/>
</dbReference>
<dbReference type="Pfam" id="PF17191">
    <property type="entry name" value="RecG_wedge"/>
    <property type="match status" value="1"/>
</dbReference>
<dbReference type="GO" id="GO:0006281">
    <property type="term" value="P:DNA repair"/>
    <property type="evidence" value="ECO:0007669"/>
    <property type="project" value="UniProtKB-UniRule"/>
</dbReference>
<feature type="domain" description="Helicase C-terminal" evidence="17">
    <location>
        <begin position="446"/>
        <end position="607"/>
    </location>
</feature>
<evidence type="ECO:0000256" key="9">
    <source>
        <dbReference type="ARBA" id="ARBA00023172"/>
    </source>
</evidence>
<dbReference type="InterPro" id="IPR004609">
    <property type="entry name" value="ATP-dep_DNA_helicase_RecG"/>
</dbReference>
<dbReference type="Gene3D" id="3.40.50.300">
    <property type="entry name" value="P-loop containing nucleotide triphosphate hydrolases"/>
    <property type="match status" value="2"/>
</dbReference>
<evidence type="ECO:0000256" key="5">
    <source>
        <dbReference type="ARBA" id="ARBA00022801"/>
    </source>
</evidence>
<evidence type="ECO:0000256" key="13">
    <source>
        <dbReference type="ARBA" id="ARBA00034808"/>
    </source>
</evidence>
<dbReference type="PROSITE" id="PS51194">
    <property type="entry name" value="HELICASE_CTER"/>
    <property type="match status" value="1"/>
</dbReference>
<evidence type="ECO:0000256" key="4">
    <source>
        <dbReference type="ARBA" id="ARBA00022763"/>
    </source>
</evidence>
<evidence type="ECO:0000256" key="14">
    <source>
        <dbReference type="ARBA" id="ARBA00048988"/>
    </source>
</evidence>
<keyword evidence="6 15" id="KW-0347">Helicase</keyword>
<evidence type="ECO:0000259" key="16">
    <source>
        <dbReference type="PROSITE" id="PS51192"/>
    </source>
</evidence>
<keyword evidence="5 15" id="KW-0378">Hydrolase</keyword>
<accession>A0A6N8U9H4</accession>
<dbReference type="SUPFAM" id="SSF52540">
    <property type="entry name" value="P-loop containing nucleoside triphosphate hydrolases"/>
    <property type="match status" value="2"/>
</dbReference>
<comment type="caution">
    <text evidence="18">The sequence shown here is derived from an EMBL/GenBank/DDBJ whole genome shotgun (WGS) entry which is preliminary data.</text>
</comment>
<evidence type="ECO:0000256" key="2">
    <source>
        <dbReference type="ARBA" id="ARBA00017846"/>
    </source>
</evidence>
<gene>
    <name evidence="18" type="primary">recG</name>
    <name evidence="18" type="ORF">GSF08_04670</name>
</gene>
<sequence length="669" mass="75721">MELKALKISDKKIALLNSMGIGKAEDLLTYYPFRYEQIEFIPYENWEKGGKVALEGTIITRASVFRYGYHKSITRFKIDNEAGEFDIALFNRPWPSTFAIGKKITVIGKYEGGSKITALQYNFNPLAEQLGIEPVYTVKEGITQKDIRNYIRKAYDALSATIENVIPQPFLDKYRLIDRKDAIYGVHHPNNSSLIKQSLRHLKYEEFFKFQFTMQLLKQVEKTAAVKSGKQFDNEDVWELKKTLRFDLTSGQVETIQDILNDMHSESIMYRMVQGDVGCGKTLVAAFGMYACVLAHKQAALMAPTEILAKQHGDNLKQLFQDFDVQVEVLYASLGLPERRAVLKRLANNEIDILVGTHALFQEEVQFYDLGMVVADEQHRFGVEQRRRLLDKGDKVDFLLMSATPIPRTLAMSLFGDMDVSTISELPKGRMPVTTKLVKANSMQPILQDVLKQIDDANQCYIVCPAIEKNEEFAVRNVTDIYDALQSAIGRRYRIALLHGRMNSQQKDSVMHGFAAHAYDILVSTTVIEVGIDVKDANIMVIYDAHRFGLSQIHQLRGRVGRGTRPGYCYLLTSTKDPDSLKRLEICERTNDGFEIARADLQIRGPGDILGTRQSGIPGFILGDVIADANILEVARADAAYALKHAEEPAFAPLYQKLKEQLDETRYLD</sequence>
<dbReference type="GO" id="GO:0005524">
    <property type="term" value="F:ATP binding"/>
    <property type="evidence" value="ECO:0007669"/>
    <property type="project" value="UniProtKB-KW"/>
</dbReference>
<dbReference type="InterPro" id="IPR011545">
    <property type="entry name" value="DEAD/DEAH_box_helicase_dom"/>
</dbReference>
<keyword evidence="8" id="KW-0238">DNA-binding</keyword>
<protein>
    <recommendedName>
        <fullName evidence="2 15">ATP-dependent DNA helicase RecG</fullName>
        <ecNumber evidence="13 15">5.6.2.4</ecNumber>
    </recommendedName>
</protein>
<dbReference type="CDD" id="cd17992">
    <property type="entry name" value="DEXHc_RecG"/>
    <property type="match status" value="1"/>
</dbReference>
<reference evidence="18 19" key="2">
    <citation type="submission" date="2020-01" db="EMBL/GenBank/DDBJ databases">
        <title>Clostridiaceae sp. nov. isolated from the gut of human by culturomics.</title>
        <authorList>
            <person name="Chang Y."/>
        </authorList>
    </citation>
    <scope>NUCLEOTIDE SEQUENCE [LARGE SCALE GENOMIC DNA]</scope>
    <source>
        <strain evidence="18 19">DONG20-135</strain>
    </source>
</reference>
<dbReference type="PANTHER" id="PTHR47964">
    <property type="entry name" value="ATP-DEPENDENT DNA HELICASE HOMOLOG RECG, CHLOROPLASTIC"/>
    <property type="match status" value="1"/>
</dbReference>
<comment type="similarity">
    <text evidence="1 15">Belongs to the helicase family. RecG subfamily.</text>
</comment>
<evidence type="ECO:0000256" key="10">
    <source>
        <dbReference type="ARBA" id="ARBA00023204"/>
    </source>
</evidence>
<keyword evidence="3 15" id="KW-0547">Nucleotide-binding</keyword>
<evidence type="ECO:0000256" key="15">
    <source>
        <dbReference type="RuleBase" id="RU363016"/>
    </source>
</evidence>
<organism evidence="18 19">
    <name type="scientific">Copranaerobaculum intestinale</name>
    <dbReference type="NCBI Taxonomy" id="2692629"/>
    <lineage>
        <taxon>Bacteria</taxon>
        <taxon>Bacillati</taxon>
        <taxon>Bacillota</taxon>
        <taxon>Erysipelotrichia</taxon>
        <taxon>Erysipelotrichales</taxon>
        <taxon>Erysipelotrichaceae</taxon>
        <taxon>Copranaerobaculum</taxon>
    </lineage>
</organism>
<dbReference type="Pfam" id="PF00271">
    <property type="entry name" value="Helicase_C"/>
    <property type="match status" value="1"/>
</dbReference>
<evidence type="ECO:0000313" key="19">
    <source>
        <dbReference type="Proteomes" id="UP000434036"/>
    </source>
</evidence>
<evidence type="ECO:0000256" key="7">
    <source>
        <dbReference type="ARBA" id="ARBA00022840"/>
    </source>
</evidence>
<dbReference type="InterPro" id="IPR047112">
    <property type="entry name" value="RecG/Mfd"/>
</dbReference>
<dbReference type="SMART" id="SM00490">
    <property type="entry name" value="HELICc"/>
    <property type="match status" value="1"/>
</dbReference>
<dbReference type="AlphaFoldDB" id="A0A6N8U9H4"/>
<dbReference type="GO" id="GO:0006310">
    <property type="term" value="P:DNA recombination"/>
    <property type="evidence" value="ECO:0007669"/>
    <property type="project" value="UniProtKB-UniRule"/>
</dbReference>
<dbReference type="Pfam" id="PF19833">
    <property type="entry name" value="RecG_dom3_C"/>
    <property type="match status" value="1"/>
</dbReference>
<comment type="function">
    <text evidence="15">Plays a critical role in recombination and DNA repair. Helps process Holliday junction intermediates to mature products by catalyzing branch migration. Has replication fork regression activity, unwinds stalled or blocked replication forks to make a HJ that can be resolved. Has a DNA unwinding activity characteristic of a DNA helicase with 3'-5' polarity.</text>
</comment>
<keyword evidence="11" id="KW-0413">Isomerase</keyword>
<evidence type="ECO:0000259" key="17">
    <source>
        <dbReference type="PROSITE" id="PS51194"/>
    </source>
</evidence>
<evidence type="ECO:0000256" key="6">
    <source>
        <dbReference type="ARBA" id="ARBA00022806"/>
    </source>
</evidence>
<dbReference type="SMART" id="SM00487">
    <property type="entry name" value="DEXDc"/>
    <property type="match status" value="1"/>
</dbReference>
<keyword evidence="10 15" id="KW-0234">DNA repair</keyword>
<evidence type="ECO:0000256" key="1">
    <source>
        <dbReference type="ARBA" id="ARBA00007504"/>
    </source>
</evidence>
<dbReference type="EMBL" id="WUUQ01000001">
    <property type="protein sequence ID" value="MXQ73229.1"/>
    <property type="molecule type" value="Genomic_DNA"/>
</dbReference>
<keyword evidence="4 15" id="KW-0227">DNA damage</keyword>
<dbReference type="GO" id="GO:0043138">
    <property type="term" value="F:3'-5' DNA helicase activity"/>
    <property type="evidence" value="ECO:0007669"/>
    <property type="project" value="UniProtKB-EC"/>
</dbReference>
<dbReference type="InterPro" id="IPR014001">
    <property type="entry name" value="Helicase_ATP-bd"/>
</dbReference>
<dbReference type="NCBIfam" id="TIGR00643">
    <property type="entry name" value="recG"/>
    <property type="match status" value="1"/>
</dbReference>
<dbReference type="RefSeq" id="WP_160624645.1">
    <property type="nucleotide sequence ID" value="NZ_WUUQ01000001.1"/>
</dbReference>
<dbReference type="InterPro" id="IPR027417">
    <property type="entry name" value="P-loop_NTPase"/>
</dbReference>
<evidence type="ECO:0000256" key="3">
    <source>
        <dbReference type="ARBA" id="ARBA00022741"/>
    </source>
</evidence>
<dbReference type="PANTHER" id="PTHR47964:SF1">
    <property type="entry name" value="ATP-DEPENDENT DNA HELICASE HOMOLOG RECG, CHLOROPLASTIC"/>
    <property type="match status" value="1"/>
</dbReference>
<evidence type="ECO:0000313" key="18">
    <source>
        <dbReference type="EMBL" id="MXQ73229.1"/>
    </source>
</evidence>
<dbReference type="Proteomes" id="UP000434036">
    <property type="component" value="Unassembled WGS sequence"/>
</dbReference>
<dbReference type="InterPro" id="IPR001650">
    <property type="entry name" value="Helicase_C-like"/>
</dbReference>
<dbReference type="EC" id="5.6.2.4" evidence="13 15"/>
<dbReference type="GO" id="GO:0003677">
    <property type="term" value="F:DNA binding"/>
    <property type="evidence" value="ECO:0007669"/>
    <property type="project" value="UniProtKB-KW"/>
</dbReference>
<keyword evidence="7 15" id="KW-0067">ATP-binding</keyword>
<feature type="domain" description="Helicase ATP-binding" evidence="16">
    <location>
        <begin position="262"/>
        <end position="423"/>
    </location>
</feature>
<dbReference type="NCBIfam" id="NF008168">
    <property type="entry name" value="PRK10917.2-2"/>
    <property type="match status" value="1"/>
</dbReference>
<dbReference type="InterPro" id="IPR045562">
    <property type="entry name" value="RecG_dom3_C"/>
</dbReference>
<evidence type="ECO:0000256" key="12">
    <source>
        <dbReference type="ARBA" id="ARBA00034617"/>
    </source>
</evidence>
<name>A0A6N8U9H4_9FIRM</name>
<comment type="catalytic activity">
    <reaction evidence="12 15">
        <text>Couples ATP hydrolysis with the unwinding of duplex DNA by translocating in the 3'-5' direction.</text>
        <dbReference type="EC" id="5.6.2.4"/>
    </reaction>
</comment>
<dbReference type="InterPro" id="IPR012340">
    <property type="entry name" value="NA-bd_OB-fold"/>
</dbReference>
<comment type="catalytic activity">
    <reaction evidence="14 15">
        <text>ATP + H2O = ADP + phosphate + H(+)</text>
        <dbReference type="Rhea" id="RHEA:13065"/>
        <dbReference type="ChEBI" id="CHEBI:15377"/>
        <dbReference type="ChEBI" id="CHEBI:15378"/>
        <dbReference type="ChEBI" id="CHEBI:30616"/>
        <dbReference type="ChEBI" id="CHEBI:43474"/>
        <dbReference type="ChEBI" id="CHEBI:456216"/>
        <dbReference type="EC" id="5.6.2.4"/>
    </reaction>
</comment>
<dbReference type="InterPro" id="IPR033454">
    <property type="entry name" value="RecG_wedge"/>
</dbReference>
<dbReference type="Pfam" id="PF00270">
    <property type="entry name" value="DEAD"/>
    <property type="match status" value="1"/>
</dbReference>
<evidence type="ECO:0000256" key="11">
    <source>
        <dbReference type="ARBA" id="ARBA00023235"/>
    </source>
</evidence>
<reference evidence="18 19" key="1">
    <citation type="submission" date="2019-12" db="EMBL/GenBank/DDBJ databases">
        <authorList>
            <person name="Yang R."/>
        </authorList>
    </citation>
    <scope>NUCLEOTIDE SEQUENCE [LARGE SCALE GENOMIC DNA]</scope>
    <source>
        <strain evidence="18 19">DONG20-135</strain>
    </source>
</reference>
<proteinExistence type="inferred from homology"/>
<dbReference type="SUPFAM" id="SSF50249">
    <property type="entry name" value="Nucleic acid-binding proteins"/>
    <property type="match status" value="1"/>
</dbReference>
<dbReference type="NCBIfam" id="NF008165">
    <property type="entry name" value="PRK10917.1-3"/>
    <property type="match status" value="1"/>
</dbReference>
<dbReference type="GO" id="GO:0016787">
    <property type="term" value="F:hydrolase activity"/>
    <property type="evidence" value="ECO:0007669"/>
    <property type="project" value="UniProtKB-KW"/>
</dbReference>
<keyword evidence="19" id="KW-1185">Reference proteome</keyword>